<keyword evidence="9 10" id="KW-0066">ATP synthesis</keyword>
<evidence type="ECO:0000256" key="1">
    <source>
        <dbReference type="ARBA" id="ARBA00004370"/>
    </source>
</evidence>
<evidence type="ECO:0000256" key="7">
    <source>
        <dbReference type="ARBA" id="ARBA00023136"/>
    </source>
</evidence>
<evidence type="ECO:0000256" key="5">
    <source>
        <dbReference type="ARBA" id="ARBA00022781"/>
    </source>
</evidence>
<comment type="subcellular location">
    <subcellularLocation>
        <location evidence="10">Cell membrane</location>
        <topology evidence="10">Peripheral membrane protein</topology>
    </subcellularLocation>
    <subcellularLocation>
        <location evidence="1">Membrane</location>
    </subcellularLocation>
</comment>
<dbReference type="NCBIfam" id="TIGR01145">
    <property type="entry name" value="ATP_synt_delta"/>
    <property type="match status" value="1"/>
</dbReference>
<dbReference type="RefSeq" id="WP_106877678.1">
    <property type="nucleotide sequence ID" value="NZ_PYEP01000005.1"/>
</dbReference>
<keyword evidence="11" id="KW-0378">Hydrolase</keyword>
<dbReference type="GO" id="GO:0005886">
    <property type="term" value="C:plasma membrane"/>
    <property type="evidence" value="ECO:0007669"/>
    <property type="project" value="UniProtKB-SubCell"/>
</dbReference>
<keyword evidence="8 10" id="KW-0139">CF(1)</keyword>
<dbReference type="PRINTS" id="PR00125">
    <property type="entry name" value="ATPASEDELTA"/>
</dbReference>
<dbReference type="GO" id="GO:0045259">
    <property type="term" value="C:proton-transporting ATP synthase complex"/>
    <property type="evidence" value="ECO:0007669"/>
    <property type="project" value="UniProtKB-KW"/>
</dbReference>
<dbReference type="InterPro" id="IPR020781">
    <property type="entry name" value="ATPase_OSCP/d_CS"/>
</dbReference>
<dbReference type="NCBIfam" id="NF004404">
    <property type="entry name" value="PRK05758.2-5"/>
    <property type="match status" value="1"/>
</dbReference>
<dbReference type="NCBIfam" id="NF004402">
    <property type="entry name" value="PRK05758.2-2"/>
    <property type="match status" value="1"/>
</dbReference>
<keyword evidence="3 10" id="KW-1003">Cell membrane</keyword>
<dbReference type="Proteomes" id="UP000240212">
    <property type="component" value="Unassembled WGS sequence"/>
</dbReference>
<protein>
    <recommendedName>
        <fullName evidence="10">ATP synthase subunit delta</fullName>
    </recommendedName>
    <alternativeName>
        <fullName evidence="10">ATP synthase F(1) sector subunit delta</fullName>
    </alternativeName>
    <alternativeName>
        <fullName evidence="10">F-type ATPase subunit delta</fullName>
        <shortName evidence="10">F-ATPase subunit delta</shortName>
    </alternativeName>
</protein>
<keyword evidence="7 10" id="KW-0472">Membrane</keyword>
<dbReference type="PANTHER" id="PTHR11910">
    <property type="entry name" value="ATP SYNTHASE DELTA CHAIN"/>
    <property type="match status" value="1"/>
</dbReference>
<dbReference type="Pfam" id="PF00213">
    <property type="entry name" value="OSCP"/>
    <property type="match status" value="1"/>
</dbReference>
<name>A0A2P8VIG5_9ENTR</name>
<dbReference type="EMBL" id="PYEP01000005">
    <property type="protein sequence ID" value="PSN07355.1"/>
    <property type="molecule type" value="Genomic_DNA"/>
</dbReference>
<comment type="caution">
    <text evidence="11">The sequence shown here is derived from an EMBL/GenBank/DDBJ whole genome shotgun (WGS) entry which is preliminary data.</text>
</comment>
<evidence type="ECO:0000256" key="8">
    <source>
        <dbReference type="ARBA" id="ARBA00023196"/>
    </source>
</evidence>
<comment type="function">
    <text evidence="10">F(1)F(0) ATP synthase produces ATP from ADP in the presence of a proton or sodium gradient. F-type ATPases consist of two structural domains, F(1) containing the extramembraneous catalytic core and F(0) containing the membrane proton channel, linked together by a central stalk and a peripheral stalk. During catalysis, ATP synthesis in the catalytic domain of F(1) is coupled via a rotary mechanism of the central stalk subunits to proton translocation.</text>
</comment>
<sequence>MSEFVTVARPYAKAAFDFAVEHHSVDRWQDMLAFAAEVTKNEYMAELISGALAPETLAESFIAICGEQLDDYGQNLIKVMADNGRLKALPDVLEQFIHLREASEAIAEVEVTSANALSEEQLLKISTAMEKRLSRKVKLNCKIDKSVMAGVIIRSGDMVIDGSVRGRLERLADVLQS</sequence>
<comment type="similarity">
    <text evidence="10">Belongs to the ATPase delta chain family.</text>
</comment>
<dbReference type="HAMAP" id="MF_01416">
    <property type="entry name" value="ATP_synth_delta_bact"/>
    <property type="match status" value="1"/>
</dbReference>
<dbReference type="InterPro" id="IPR000711">
    <property type="entry name" value="ATPase_OSCP/dsu"/>
</dbReference>
<evidence type="ECO:0000256" key="6">
    <source>
        <dbReference type="ARBA" id="ARBA00023065"/>
    </source>
</evidence>
<dbReference type="AlphaFoldDB" id="A0A2P8VIG5"/>
<dbReference type="SUPFAM" id="SSF47928">
    <property type="entry name" value="N-terminal domain of the delta subunit of the F1F0-ATP synthase"/>
    <property type="match status" value="1"/>
</dbReference>
<keyword evidence="12" id="KW-1185">Reference proteome</keyword>
<dbReference type="FunFam" id="1.10.520.20:FF:000001">
    <property type="entry name" value="ATP synthase subunit delta"/>
    <property type="match status" value="1"/>
</dbReference>
<dbReference type="GO" id="GO:0016787">
    <property type="term" value="F:hydrolase activity"/>
    <property type="evidence" value="ECO:0007669"/>
    <property type="project" value="UniProtKB-KW"/>
</dbReference>
<dbReference type="STRING" id="1388748.GCA_000463155_03605"/>
<keyword evidence="2 10" id="KW-0813">Transport</keyword>
<comment type="function">
    <text evidence="10">This protein is part of the stalk that links CF(0) to CF(1). It either transmits conformational changes from CF(0) to CF(1) or is implicated in proton conduction.</text>
</comment>
<dbReference type="PROSITE" id="PS00389">
    <property type="entry name" value="ATPASE_DELTA"/>
    <property type="match status" value="1"/>
</dbReference>
<gene>
    <name evidence="10" type="primary">atpH</name>
    <name evidence="11" type="ORF">C7G83_14005</name>
</gene>
<evidence type="ECO:0000256" key="4">
    <source>
        <dbReference type="ARBA" id="ARBA00022519"/>
    </source>
</evidence>
<organism evidence="11 12">
    <name type="scientific">Siccibacter turicensis</name>
    <dbReference type="NCBI Taxonomy" id="357233"/>
    <lineage>
        <taxon>Bacteria</taxon>
        <taxon>Pseudomonadati</taxon>
        <taxon>Pseudomonadota</taxon>
        <taxon>Gammaproteobacteria</taxon>
        <taxon>Enterobacterales</taxon>
        <taxon>Enterobacteriaceae</taxon>
        <taxon>Siccibacter</taxon>
    </lineage>
</organism>
<evidence type="ECO:0000313" key="11">
    <source>
        <dbReference type="EMBL" id="PSN07355.1"/>
    </source>
</evidence>
<evidence type="ECO:0000256" key="9">
    <source>
        <dbReference type="ARBA" id="ARBA00023310"/>
    </source>
</evidence>
<keyword evidence="4" id="KW-0997">Cell inner membrane</keyword>
<keyword evidence="5 10" id="KW-0375">Hydrogen ion transport</keyword>
<accession>A0A2P8VIG5</accession>
<dbReference type="Gene3D" id="1.10.520.20">
    <property type="entry name" value="N-terminal domain of the delta subunit of the F1F0-ATP synthase"/>
    <property type="match status" value="1"/>
</dbReference>
<keyword evidence="6 10" id="KW-0406">Ion transport</keyword>
<dbReference type="OrthoDB" id="9816221at2"/>
<reference evidence="11 12" key="1">
    <citation type="submission" date="2018-03" db="EMBL/GenBank/DDBJ databases">
        <title>Draft genome sequence of the first documented clinical Siccibacter turicensis isolate in Austria.</title>
        <authorList>
            <person name="Lepuschitz S."/>
            <person name="Pekard-Amenitsch S."/>
            <person name="Haunold R."/>
            <person name="Schill S."/>
            <person name="Mach R."/>
            <person name="Allerberger F."/>
            <person name="Ruppitsch W."/>
            <person name="Forsythe S.J."/>
        </authorList>
    </citation>
    <scope>NUCLEOTIDE SEQUENCE [LARGE SCALE GENOMIC DNA]</scope>
    <source>
        <strain evidence="11 12">6100069499-17</strain>
    </source>
</reference>
<evidence type="ECO:0000256" key="3">
    <source>
        <dbReference type="ARBA" id="ARBA00022475"/>
    </source>
</evidence>
<evidence type="ECO:0000256" key="2">
    <source>
        <dbReference type="ARBA" id="ARBA00022448"/>
    </source>
</evidence>
<dbReference type="InterPro" id="IPR026015">
    <property type="entry name" value="ATP_synth_OSCP/delta_N_sf"/>
</dbReference>
<evidence type="ECO:0000313" key="12">
    <source>
        <dbReference type="Proteomes" id="UP000240212"/>
    </source>
</evidence>
<proteinExistence type="inferred from homology"/>
<dbReference type="GO" id="GO:0046933">
    <property type="term" value="F:proton-transporting ATP synthase activity, rotational mechanism"/>
    <property type="evidence" value="ECO:0007669"/>
    <property type="project" value="UniProtKB-UniRule"/>
</dbReference>
<evidence type="ECO:0000256" key="10">
    <source>
        <dbReference type="HAMAP-Rule" id="MF_01416"/>
    </source>
</evidence>